<dbReference type="SUPFAM" id="SSF53335">
    <property type="entry name" value="S-adenosyl-L-methionine-dependent methyltransferases"/>
    <property type="match status" value="1"/>
</dbReference>
<dbReference type="Gene3D" id="3.40.50.150">
    <property type="entry name" value="Vaccinia Virus protein VP39"/>
    <property type="match status" value="1"/>
</dbReference>
<keyword evidence="1" id="KW-0489">Methyltransferase</keyword>
<keyword evidence="2" id="KW-0808">Transferase</keyword>
<dbReference type="Proteomes" id="UP001497602">
    <property type="component" value="Unassembled WGS sequence"/>
</dbReference>
<name>A0ABM9PK44_9FLAO</name>
<dbReference type="EMBL" id="CAXJRC010000011">
    <property type="protein sequence ID" value="CAL2106024.1"/>
    <property type="molecule type" value="Genomic_DNA"/>
</dbReference>
<evidence type="ECO:0000256" key="2">
    <source>
        <dbReference type="ARBA" id="ARBA00022679"/>
    </source>
</evidence>
<dbReference type="RefSeq" id="WP_348702401.1">
    <property type="nucleotide sequence ID" value="NZ_CAXIYA010000003.1"/>
</dbReference>
<organism evidence="3 4">
    <name type="scientific">Tenacibaculum vairaonense</name>
    <dbReference type="NCBI Taxonomy" id="3137860"/>
    <lineage>
        <taxon>Bacteria</taxon>
        <taxon>Pseudomonadati</taxon>
        <taxon>Bacteroidota</taxon>
        <taxon>Flavobacteriia</taxon>
        <taxon>Flavobacteriales</taxon>
        <taxon>Flavobacteriaceae</taxon>
        <taxon>Tenacibaculum</taxon>
    </lineage>
</organism>
<dbReference type="InterPro" id="IPR007213">
    <property type="entry name" value="Ppm1/Ppm2/Tcmp"/>
</dbReference>
<comment type="caution">
    <text evidence="3">The sequence shown here is derived from an EMBL/GenBank/DDBJ whole genome shotgun (WGS) entry which is preliminary data.</text>
</comment>
<dbReference type="Pfam" id="PF04072">
    <property type="entry name" value="LCM"/>
    <property type="match status" value="1"/>
</dbReference>
<evidence type="ECO:0000313" key="3">
    <source>
        <dbReference type="EMBL" id="CAL2106024.1"/>
    </source>
</evidence>
<evidence type="ECO:0000313" key="4">
    <source>
        <dbReference type="Proteomes" id="UP001497602"/>
    </source>
</evidence>
<keyword evidence="4" id="KW-1185">Reference proteome</keyword>
<protein>
    <submittedName>
        <fullName evidence="3">Adenosine deaminase</fullName>
    </submittedName>
</protein>
<dbReference type="InterPro" id="IPR029063">
    <property type="entry name" value="SAM-dependent_MTases_sf"/>
</dbReference>
<gene>
    <name evidence="3" type="ORF">T190115A13A_10180</name>
</gene>
<accession>A0ABM9PK44</accession>
<proteinExistence type="predicted"/>
<evidence type="ECO:0000256" key="1">
    <source>
        <dbReference type="ARBA" id="ARBA00022603"/>
    </source>
</evidence>
<reference evidence="3 4" key="1">
    <citation type="submission" date="2024-05" db="EMBL/GenBank/DDBJ databases">
        <authorList>
            <person name="Duchaud E."/>
        </authorList>
    </citation>
    <scope>NUCLEOTIDE SEQUENCE [LARGE SCALE GENOMIC DNA]</scope>
    <source>
        <strain evidence="3">Ena-SAMPLE-TAB-13-05-2024-13:56:06:370-140305</strain>
    </source>
</reference>
<sequence length="276" mass="32925">MQQQNQNIEIHETAFVISTFRSLNENLSGDIYAKLWSNSKTNTWLKEYLEEVSSEEVLTHCLRNRFFLEEIKKANPEVLINFGCGFSMYPFLLNEKIINVEIDKFEVITYKKQKIKEFQEIGELPKRELHFIGVDFRESYQEKLLLQLKKIVKNRSCFILIEGVLFFLTRKDTENLFYFFSKLQIKGDCIGSASFQNSLKQTKAFHKLLQFFNKKVSKTKSSDWQTIEDEFYLKIPKYKLSNHQDYFSLSEKYKNKVNLDKDLILNENFYILKRTI</sequence>